<name>A0A6V8MGI5_9BACT</name>
<dbReference type="Proteomes" id="UP000556026">
    <property type="component" value="Unassembled WGS sequence"/>
</dbReference>
<dbReference type="EMBL" id="BLXX01000003">
    <property type="protein sequence ID" value="GFO59098.1"/>
    <property type="molecule type" value="Genomic_DNA"/>
</dbReference>
<organism evidence="1 2">
    <name type="scientific">Geomonas silvestris</name>
    <dbReference type="NCBI Taxonomy" id="2740184"/>
    <lineage>
        <taxon>Bacteria</taxon>
        <taxon>Pseudomonadati</taxon>
        <taxon>Thermodesulfobacteriota</taxon>
        <taxon>Desulfuromonadia</taxon>
        <taxon>Geobacterales</taxon>
        <taxon>Geobacteraceae</taxon>
        <taxon>Geomonas</taxon>
    </lineage>
</organism>
<accession>A0A6V8MGI5</accession>
<dbReference type="AlphaFoldDB" id="A0A6V8MGI5"/>
<keyword evidence="2" id="KW-1185">Reference proteome</keyword>
<gene>
    <name evidence="1" type="ORF">GMST_14230</name>
</gene>
<evidence type="ECO:0000313" key="2">
    <source>
        <dbReference type="Proteomes" id="UP000556026"/>
    </source>
</evidence>
<proteinExistence type="predicted"/>
<protein>
    <submittedName>
        <fullName evidence="1">Uncharacterized protein</fullName>
    </submittedName>
</protein>
<reference evidence="2" key="1">
    <citation type="submission" date="2020-06" db="EMBL/GenBank/DDBJ databases">
        <title>Draft genomic sequence of Geomonas sp. Red330.</title>
        <authorList>
            <person name="Itoh H."/>
            <person name="Zhenxing X."/>
            <person name="Ushijima N."/>
            <person name="Masuda Y."/>
            <person name="Shiratori Y."/>
            <person name="Senoo K."/>
        </authorList>
    </citation>
    <scope>NUCLEOTIDE SEQUENCE [LARGE SCALE GENOMIC DNA]</scope>
    <source>
        <strain evidence="2">Red330</strain>
    </source>
</reference>
<sequence length="281" mass="32299">MTPAEQGFTFATLLHLRMVTDNPQGRHLRDNEAETARILSDCSERDRMDFEDFLNAQGLSLRTIDGVNLGIPPRPQMTNQFHILIRKRGEPLAPYFDSLWFIDAMKDLRRVKKGADSQLTNRVETIFWFTRLWLYLQWSFYEKISRHPAQISRYGDAMVLTSRFIEVVTEGVEKMGNAGRPVGEAGVMWDVLWKDRSNIKTWVVRFLKVMEQAGMIQETSVKGEYRQTLPAAVDMAVIADHELAYLMPPDREEDVETRSMMLITGAPLPTNIMREDANAAN</sequence>
<comment type="caution">
    <text evidence="1">The sequence shown here is derived from an EMBL/GenBank/DDBJ whole genome shotgun (WGS) entry which is preliminary data.</text>
</comment>
<evidence type="ECO:0000313" key="1">
    <source>
        <dbReference type="EMBL" id="GFO59098.1"/>
    </source>
</evidence>